<dbReference type="EMBL" id="WJPO01000008">
    <property type="protein sequence ID" value="MRH20784.1"/>
    <property type="molecule type" value="Genomic_DNA"/>
</dbReference>
<dbReference type="SUPFAM" id="SSF52402">
    <property type="entry name" value="Adenine nucleotide alpha hydrolases-like"/>
    <property type="match status" value="1"/>
</dbReference>
<comment type="caution">
    <text evidence="6">The sequence shown here is derived from an EMBL/GenBank/DDBJ whole genome shotgun (WGS) entry which is preliminary data.</text>
</comment>
<evidence type="ECO:0000256" key="3">
    <source>
        <dbReference type="ARBA" id="ARBA00024327"/>
    </source>
</evidence>
<comment type="catalytic activity">
    <reaction evidence="4">
        <text>[thioredoxin]-disulfide + sulfite + AMP + 2 H(+) = adenosine 5'-phosphosulfate + [thioredoxin]-dithiol</text>
        <dbReference type="Rhea" id="RHEA:21976"/>
        <dbReference type="Rhea" id="RHEA-COMP:10698"/>
        <dbReference type="Rhea" id="RHEA-COMP:10700"/>
        <dbReference type="ChEBI" id="CHEBI:15378"/>
        <dbReference type="ChEBI" id="CHEBI:17359"/>
        <dbReference type="ChEBI" id="CHEBI:29950"/>
        <dbReference type="ChEBI" id="CHEBI:50058"/>
        <dbReference type="ChEBI" id="CHEBI:58243"/>
        <dbReference type="ChEBI" id="CHEBI:456215"/>
        <dbReference type="EC" id="1.8.4.10"/>
    </reaction>
</comment>
<dbReference type="NCBIfam" id="TIGR00434">
    <property type="entry name" value="cysH"/>
    <property type="match status" value="1"/>
</dbReference>
<accession>A0A844B8P1</accession>
<comment type="similarity">
    <text evidence="1 4">Belongs to the PAPS reductase family. CysH subfamily.</text>
</comment>
<feature type="binding site" evidence="4">
    <location>
        <position position="122"/>
    </location>
    <ligand>
        <name>[4Fe-4S] cluster</name>
        <dbReference type="ChEBI" id="CHEBI:49883"/>
    </ligand>
</feature>
<keyword evidence="4" id="KW-0411">Iron-sulfur</keyword>
<organism evidence="6 7">
    <name type="scientific">Rhodovulum strictum</name>
    <dbReference type="NCBI Taxonomy" id="58314"/>
    <lineage>
        <taxon>Bacteria</taxon>
        <taxon>Pseudomonadati</taxon>
        <taxon>Pseudomonadota</taxon>
        <taxon>Alphaproteobacteria</taxon>
        <taxon>Rhodobacterales</taxon>
        <taxon>Paracoccaceae</taxon>
        <taxon>Rhodovulum</taxon>
    </lineage>
</organism>
<proteinExistence type="inferred from homology"/>
<dbReference type="PANTHER" id="PTHR46509:SF1">
    <property type="entry name" value="PHOSPHOADENOSINE PHOSPHOSULFATE REDUCTASE"/>
    <property type="match status" value="1"/>
</dbReference>
<dbReference type="Gene3D" id="3.40.50.620">
    <property type="entry name" value="HUPs"/>
    <property type="match status" value="1"/>
</dbReference>
<reference evidence="6 7" key="1">
    <citation type="submission" date="2019-11" db="EMBL/GenBank/DDBJ databases">
        <title>Draft Whole-Genome sequence of the marine photosynthetic bacterium Rhodovulum strictum DSM 11289.</title>
        <authorList>
            <person name="Kyndt J.A."/>
            <person name="Meyer T.E."/>
        </authorList>
    </citation>
    <scope>NUCLEOTIDE SEQUENCE [LARGE SCALE GENOMIC DNA]</scope>
    <source>
        <strain evidence="6 7">DSM 11289</strain>
    </source>
</reference>
<dbReference type="Proteomes" id="UP000466730">
    <property type="component" value="Unassembled WGS sequence"/>
</dbReference>
<dbReference type="NCBIfam" id="NF002537">
    <property type="entry name" value="PRK02090.1"/>
    <property type="match status" value="1"/>
</dbReference>
<comment type="cofactor">
    <cofactor evidence="4">
        <name>[4Fe-4S] cluster</name>
        <dbReference type="ChEBI" id="CHEBI:49883"/>
    </cofactor>
    <text evidence="4">Binds 1 [4Fe-4S] cluster per subunit.</text>
</comment>
<evidence type="ECO:0000256" key="1">
    <source>
        <dbReference type="ARBA" id="ARBA00009732"/>
    </source>
</evidence>
<dbReference type="CDD" id="cd23945">
    <property type="entry name" value="PAPS_reductase"/>
    <property type="match status" value="1"/>
</dbReference>
<dbReference type="AlphaFoldDB" id="A0A844B8P1"/>
<gene>
    <name evidence="4" type="primary">cysH</name>
    <name evidence="6" type="ORF">GH815_07240</name>
</gene>
<dbReference type="GO" id="GO:0043866">
    <property type="term" value="F:adenylyl-sulfate reductase (thioredoxin) activity"/>
    <property type="evidence" value="ECO:0007669"/>
    <property type="project" value="UniProtKB-EC"/>
</dbReference>
<evidence type="ECO:0000256" key="2">
    <source>
        <dbReference type="ARBA" id="ARBA00023002"/>
    </source>
</evidence>
<dbReference type="EC" id="1.8.4.10" evidence="4"/>
<evidence type="ECO:0000256" key="4">
    <source>
        <dbReference type="HAMAP-Rule" id="MF_00063"/>
    </source>
</evidence>
<dbReference type="GO" id="GO:0004604">
    <property type="term" value="F:phosphoadenylyl-sulfate reductase (thioredoxin) activity"/>
    <property type="evidence" value="ECO:0007669"/>
    <property type="project" value="UniProtKB-UniRule"/>
</dbReference>
<dbReference type="GO" id="GO:0005737">
    <property type="term" value="C:cytoplasm"/>
    <property type="evidence" value="ECO:0007669"/>
    <property type="project" value="UniProtKB-SubCell"/>
</dbReference>
<feature type="active site" description="Nucleophile; cysteine thiosulfonate intermediate" evidence="4">
    <location>
        <position position="229"/>
    </location>
</feature>
<keyword evidence="7" id="KW-1185">Reference proteome</keyword>
<dbReference type="OrthoDB" id="9794018at2"/>
<dbReference type="InterPro" id="IPR004511">
    <property type="entry name" value="PAPS/APS_Rdtase"/>
</dbReference>
<keyword evidence="4" id="KW-0963">Cytoplasm</keyword>
<dbReference type="GO" id="GO:0046872">
    <property type="term" value="F:metal ion binding"/>
    <property type="evidence" value="ECO:0007669"/>
    <property type="project" value="UniProtKB-KW"/>
</dbReference>
<dbReference type="GO" id="GO:0019379">
    <property type="term" value="P:sulfate assimilation, phosphoadenylyl sulfate reduction by phosphoadenylyl-sulfate reductase (thioredoxin)"/>
    <property type="evidence" value="ECO:0007669"/>
    <property type="project" value="UniProtKB-UniRule"/>
</dbReference>
<keyword evidence="4" id="KW-0479">Metal-binding</keyword>
<evidence type="ECO:0000313" key="7">
    <source>
        <dbReference type="Proteomes" id="UP000466730"/>
    </source>
</evidence>
<sequence>MMNWPAGGSDPLLESLQSDHLPDLGHVDMAGLLRDPRLGRMALVSSFGAESAVLLHVVTQIFPDMPVLFIDTGCHFPETLAYRDLLAERLRLNLVTVRPDPATLADEDADGRLHARDPNMCCTLRKTFPLADALEGVATWISGRKRYQGATRAALPAIERDGSHLKVNPLAFWTEADLAAYFAAHDLPRHPLVDLGYASIGCAPCTRPVCNGEALRAGRWADNPDKTECGIHLGPDGRFARARPGRE</sequence>
<dbReference type="Pfam" id="PF01507">
    <property type="entry name" value="PAPS_reduct"/>
    <property type="match status" value="1"/>
</dbReference>
<evidence type="ECO:0000313" key="6">
    <source>
        <dbReference type="EMBL" id="MRH20784.1"/>
    </source>
</evidence>
<dbReference type="InterPro" id="IPR014729">
    <property type="entry name" value="Rossmann-like_a/b/a_fold"/>
</dbReference>
<dbReference type="PANTHER" id="PTHR46509">
    <property type="entry name" value="PHOSPHOADENOSINE PHOSPHOSULFATE REDUCTASE"/>
    <property type="match status" value="1"/>
</dbReference>
<protein>
    <recommendedName>
        <fullName evidence="4">Adenosine 5'-phosphosulfate reductase</fullName>
        <shortName evidence="4">APS reductase</shortName>
        <ecNumber evidence="4">1.8.4.10</ecNumber>
    </recommendedName>
    <alternativeName>
        <fullName evidence="4">5'-adenylylsulfate reductase</fullName>
    </alternativeName>
    <alternativeName>
        <fullName evidence="4">Thioredoxin-dependent 5'-adenylylsulfate reductase</fullName>
    </alternativeName>
</protein>
<feature type="domain" description="Phosphoadenosine phosphosulphate reductase" evidence="5">
    <location>
        <begin position="41"/>
        <end position="208"/>
    </location>
</feature>
<keyword evidence="2 4" id="KW-0560">Oxidoreductase</keyword>
<feature type="binding site" evidence="4">
    <location>
        <position position="121"/>
    </location>
    <ligand>
        <name>[4Fe-4S] cluster</name>
        <dbReference type="ChEBI" id="CHEBI:49883"/>
    </ligand>
</feature>
<comment type="subcellular location">
    <subcellularLocation>
        <location evidence="4">Cytoplasm</location>
    </subcellularLocation>
</comment>
<comment type="function">
    <text evidence="4">Catalyzes the formation of sulfite from adenosine 5'-phosphosulfate (APS) using thioredoxin as an electron donor.</text>
</comment>
<feature type="binding site" evidence="4">
    <location>
        <position position="202"/>
    </location>
    <ligand>
        <name>[4Fe-4S] cluster</name>
        <dbReference type="ChEBI" id="CHEBI:49883"/>
    </ligand>
</feature>
<keyword evidence="4" id="KW-0408">Iron</keyword>
<comment type="pathway">
    <text evidence="3 4">Sulfur metabolism; hydrogen sulfide biosynthesis; sulfite from sulfate.</text>
</comment>
<dbReference type="InterPro" id="IPR002500">
    <property type="entry name" value="PAPS_reduct_dom"/>
</dbReference>
<dbReference type="RefSeq" id="WP_153748094.1">
    <property type="nucleotide sequence ID" value="NZ_BAAADI010000018.1"/>
</dbReference>
<evidence type="ECO:0000259" key="5">
    <source>
        <dbReference type="Pfam" id="PF01507"/>
    </source>
</evidence>
<dbReference type="GO" id="GO:0070814">
    <property type="term" value="P:hydrogen sulfide biosynthetic process"/>
    <property type="evidence" value="ECO:0007669"/>
    <property type="project" value="UniProtKB-UniRule"/>
</dbReference>
<dbReference type="GO" id="GO:0051539">
    <property type="term" value="F:4 iron, 4 sulfur cluster binding"/>
    <property type="evidence" value="ECO:0007669"/>
    <property type="project" value="UniProtKB-UniRule"/>
</dbReference>
<name>A0A844B8P1_9RHOB</name>
<feature type="binding site" evidence="4">
    <location>
        <position position="205"/>
    </location>
    <ligand>
        <name>[4Fe-4S] cluster</name>
        <dbReference type="ChEBI" id="CHEBI:49883"/>
    </ligand>
</feature>
<dbReference type="HAMAP" id="MF_00063">
    <property type="entry name" value="CysH"/>
    <property type="match status" value="1"/>
</dbReference>